<comment type="caution">
    <text evidence="5">The sequence shown here is derived from an EMBL/GenBank/DDBJ whole genome shotgun (WGS) entry which is preliminary data.</text>
</comment>
<dbReference type="InterPro" id="IPR001088">
    <property type="entry name" value="Glyco_hydro_4"/>
</dbReference>
<name>X1CSY5_9ZZZZ</name>
<evidence type="ECO:0000256" key="2">
    <source>
        <dbReference type="ARBA" id="ARBA00022801"/>
    </source>
</evidence>
<dbReference type="PRINTS" id="PR00732">
    <property type="entry name" value="GLHYDRLASE4"/>
</dbReference>
<protein>
    <submittedName>
        <fullName evidence="5">Uncharacterized protein</fullName>
    </submittedName>
</protein>
<evidence type="ECO:0000313" key="5">
    <source>
        <dbReference type="EMBL" id="GAH11556.1"/>
    </source>
</evidence>
<dbReference type="PANTHER" id="PTHR10353">
    <property type="entry name" value="GLYCOSYL HYDROLASE"/>
    <property type="match status" value="1"/>
</dbReference>
<dbReference type="GO" id="GO:0005829">
    <property type="term" value="C:cytosol"/>
    <property type="evidence" value="ECO:0007669"/>
    <property type="project" value="TreeGrafter"/>
</dbReference>
<comment type="similarity">
    <text evidence="1">Belongs to the glycosyl hydrolase 1 family.</text>
</comment>
<dbReference type="InterPro" id="IPR036291">
    <property type="entry name" value="NAD(P)-bd_dom_sf"/>
</dbReference>
<keyword evidence="2" id="KW-0378">Hydrolase</keyword>
<gene>
    <name evidence="5" type="ORF">S01H4_61520</name>
</gene>
<dbReference type="AlphaFoldDB" id="X1CSY5"/>
<accession>X1CSY5</accession>
<sequence>MHCISGFFPGHKNIREALIAAHHILLSHGAVVEAFREFGFKDSKIGIILNLTPFYSVSDSKEDIEAAFRCDGSSNRWFLDPIFKASYPEDMKKVFIKVAGESDFIEDADFVLAQIRVGKLEARIKDEKIPLKYNLIGQETTGIG</sequence>
<dbReference type="SUPFAM" id="SSF51735">
    <property type="entry name" value="NAD(P)-binding Rossmann-fold domains"/>
    <property type="match status" value="1"/>
</dbReference>
<organism evidence="5">
    <name type="scientific">marine sediment metagenome</name>
    <dbReference type="NCBI Taxonomy" id="412755"/>
    <lineage>
        <taxon>unclassified sequences</taxon>
        <taxon>metagenomes</taxon>
        <taxon>ecological metagenomes</taxon>
    </lineage>
</organism>
<dbReference type="SUPFAM" id="SSF51445">
    <property type="entry name" value="(Trans)glycosidases"/>
    <property type="match status" value="1"/>
</dbReference>
<keyword evidence="4" id="KW-0326">Glycosidase</keyword>
<dbReference type="GO" id="GO:0016052">
    <property type="term" value="P:carbohydrate catabolic process"/>
    <property type="evidence" value="ECO:0007669"/>
    <property type="project" value="TreeGrafter"/>
</dbReference>
<evidence type="ECO:0000256" key="1">
    <source>
        <dbReference type="ARBA" id="ARBA00010838"/>
    </source>
</evidence>
<dbReference type="PANTHER" id="PTHR10353:SF36">
    <property type="entry name" value="LP05116P"/>
    <property type="match status" value="1"/>
</dbReference>
<dbReference type="InterPro" id="IPR017853">
    <property type="entry name" value="GH"/>
</dbReference>
<dbReference type="InterPro" id="IPR001360">
    <property type="entry name" value="Glyco_hydro_1"/>
</dbReference>
<dbReference type="EMBL" id="BART01036496">
    <property type="protein sequence ID" value="GAH11556.1"/>
    <property type="molecule type" value="Genomic_DNA"/>
</dbReference>
<reference evidence="5" key="1">
    <citation type="journal article" date="2014" name="Front. Microbiol.">
        <title>High frequency of phylogenetically diverse reductive dehalogenase-homologous genes in deep subseafloor sedimentary metagenomes.</title>
        <authorList>
            <person name="Kawai M."/>
            <person name="Futagami T."/>
            <person name="Toyoda A."/>
            <person name="Takaki Y."/>
            <person name="Nishi S."/>
            <person name="Hori S."/>
            <person name="Arai W."/>
            <person name="Tsubouchi T."/>
            <person name="Morono Y."/>
            <person name="Uchiyama I."/>
            <person name="Ito T."/>
            <person name="Fujiyama A."/>
            <person name="Inagaki F."/>
            <person name="Takami H."/>
        </authorList>
    </citation>
    <scope>NUCLEOTIDE SEQUENCE</scope>
    <source>
        <strain evidence="5">Expedition CK06-06</strain>
    </source>
</reference>
<evidence type="ECO:0000256" key="4">
    <source>
        <dbReference type="ARBA" id="ARBA00023295"/>
    </source>
</evidence>
<dbReference type="Gene3D" id="3.20.20.80">
    <property type="entry name" value="Glycosidases"/>
    <property type="match status" value="1"/>
</dbReference>
<dbReference type="GO" id="GO:0008422">
    <property type="term" value="F:beta-glucosidase activity"/>
    <property type="evidence" value="ECO:0007669"/>
    <property type="project" value="TreeGrafter"/>
</dbReference>
<dbReference type="Pfam" id="PF00232">
    <property type="entry name" value="Glyco_hydro_1"/>
    <property type="match status" value="1"/>
</dbReference>
<evidence type="ECO:0000256" key="3">
    <source>
        <dbReference type="ARBA" id="ARBA00023027"/>
    </source>
</evidence>
<feature type="non-terminal residue" evidence="5">
    <location>
        <position position="144"/>
    </location>
</feature>
<proteinExistence type="inferred from homology"/>
<keyword evidence="3" id="KW-0520">NAD</keyword>